<protein>
    <submittedName>
        <fullName evidence="1">GAF domain-containing protein</fullName>
    </submittedName>
</protein>
<evidence type="ECO:0000313" key="1">
    <source>
        <dbReference type="EMBL" id="CAJ1508622.1"/>
    </source>
</evidence>
<dbReference type="RefSeq" id="WP_308479253.1">
    <property type="nucleotide sequence ID" value="NZ_OY726397.1"/>
</dbReference>
<keyword evidence="2" id="KW-1185">Reference proteome</keyword>
<dbReference type="Proteomes" id="UP001190465">
    <property type="component" value="Chromosome"/>
</dbReference>
<organism evidence="1 2">
    <name type="scientific">[Mycobacterium] burgundiense</name>
    <dbReference type="NCBI Taxonomy" id="3064286"/>
    <lineage>
        <taxon>Bacteria</taxon>
        <taxon>Bacillati</taxon>
        <taxon>Actinomycetota</taxon>
        <taxon>Actinomycetes</taxon>
        <taxon>Mycobacteriales</taxon>
        <taxon>Mycobacteriaceae</taxon>
        <taxon>Mycolicibacterium</taxon>
    </lineage>
</organism>
<dbReference type="EMBL" id="OY726397">
    <property type="protein sequence ID" value="CAJ1508622.1"/>
    <property type="molecule type" value="Genomic_DNA"/>
</dbReference>
<evidence type="ECO:0000313" key="2">
    <source>
        <dbReference type="Proteomes" id="UP001190465"/>
    </source>
</evidence>
<proteinExistence type="predicted"/>
<reference evidence="1 2" key="1">
    <citation type="submission" date="2023-08" db="EMBL/GenBank/DDBJ databases">
        <authorList>
            <person name="Folkvardsen B D."/>
            <person name="Norman A."/>
        </authorList>
    </citation>
    <scope>NUCLEOTIDE SEQUENCE [LARGE SCALE GENOMIC DNA]</scope>
    <source>
        <strain evidence="1 2">Mu0053</strain>
    </source>
</reference>
<accession>A0ABM9M1L0</accession>
<sequence length="159" mass="17631">MAPEAYRAPLRSRRDDIDAAQTFRRALSLGLCGFGGVLRPAPADLAAALRLAAEQYDERTSARIARFAAVADGALVWTRAADGMFWLGRIEGPWRYDKTAAAAAVDLVHVRRCGWAPRPFLERHTPAAVVATFRRGGKNFQRIRAESAGPESERCWQRH</sequence>
<gene>
    <name evidence="1" type="ORF">MU0053_003912</name>
</gene>
<name>A0ABM9M1L0_9MYCO</name>